<feature type="non-terminal residue" evidence="3">
    <location>
        <position position="245"/>
    </location>
</feature>
<keyword evidence="4" id="KW-1185">Reference proteome</keyword>
<sequence length="245" mass="28707">MWLLNVATLELEAFFGDDRPEYVILSHTWEDDEVLFQDMASPSRAQKKKGWVKIDQTCKRAAEAGYTHAWIDTCCIDKRSSAELSEAINSMFQWYWAAAECWAYLADFALPEGWQPPRTFQTNMSATKWFRRGWTLQELIAPQRVTFWSRDWVVFGTRTMLGRAIYERTNIPEEARDRLQTYSIAERMGWAARRKTTRVEDQAYCLLGIFDINMPLLYGEGKKAFRRLQEEIIKSSLDHSIFAWG</sequence>
<evidence type="ECO:0000313" key="4">
    <source>
        <dbReference type="Proteomes" id="UP000799437"/>
    </source>
</evidence>
<dbReference type="PANTHER" id="PTHR10622:SF10">
    <property type="entry name" value="HET DOMAIN-CONTAINING PROTEIN"/>
    <property type="match status" value="1"/>
</dbReference>
<evidence type="ECO:0000259" key="1">
    <source>
        <dbReference type="Pfam" id="PF06985"/>
    </source>
</evidence>
<dbReference type="RefSeq" id="XP_033600849.1">
    <property type="nucleotide sequence ID" value="XM_033741819.1"/>
</dbReference>
<dbReference type="Proteomes" id="UP000799437">
    <property type="component" value="Unassembled WGS sequence"/>
</dbReference>
<protein>
    <submittedName>
        <fullName evidence="3">HET-domain-containing protein</fullName>
    </submittedName>
</protein>
<feature type="domain" description="Heterokaryon incompatibility" evidence="1">
    <location>
        <begin position="22"/>
        <end position="106"/>
    </location>
</feature>
<name>A0A6A6W645_9PEZI</name>
<evidence type="ECO:0000259" key="2">
    <source>
        <dbReference type="Pfam" id="PF26640"/>
    </source>
</evidence>
<dbReference type="Pfam" id="PF06985">
    <property type="entry name" value="HET"/>
    <property type="match status" value="1"/>
</dbReference>
<gene>
    <name evidence="3" type="ORF">EJ05DRAFT_438126</name>
</gene>
<dbReference type="PANTHER" id="PTHR10622">
    <property type="entry name" value="HET DOMAIN-CONTAINING PROTEIN"/>
    <property type="match status" value="1"/>
</dbReference>
<reference evidence="3" key="1">
    <citation type="journal article" date="2020" name="Stud. Mycol.">
        <title>101 Dothideomycetes genomes: a test case for predicting lifestyles and emergence of pathogens.</title>
        <authorList>
            <person name="Haridas S."/>
            <person name="Albert R."/>
            <person name="Binder M."/>
            <person name="Bloem J."/>
            <person name="Labutti K."/>
            <person name="Salamov A."/>
            <person name="Andreopoulos B."/>
            <person name="Baker S."/>
            <person name="Barry K."/>
            <person name="Bills G."/>
            <person name="Bluhm B."/>
            <person name="Cannon C."/>
            <person name="Castanera R."/>
            <person name="Culley D."/>
            <person name="Daum C."/>
            <person name="Ezra D."/>
            <person name="Gonzalez J."/>
            <person name="Henrissat B."/>
            <person name="Kuo A."/>
            <person name="Liang C."/>
            <person name="Lipzen A."/>
            <person name="Lutzoni F."/>
            <person name="Magnuson J."/>
            <person name="Mondo S."/>
            <person name="Nolan M."/>
            <person name="Ohm R."/>
            <person name="Pangilinan J."/>
            <person name="Park H.-J."/>
            <person name="Ramirez L."/>
            <person name="Alfaro M."/>
            <person name="Sun H."/>
            <person name="Tritt A."/>
            <person name="Yoshinaga Y."/>
            <person name="Zwiers L.-H."/>
            <person name="Turgeon B."/>
            <person name="Goodwin S."/>
            <person name="Spatafora J."/>
            <person name="Crous P."/>
            <person name="Grigoriev I."/>
        </authorList>
    </citation>
    <scope>NUCLEOTIDE SEQUENCE</scope>
    <source>
        <strain evidence="3">CBS 121739</strain>
    </source>
</reference>
<dbReference type="GeneID" id="54482873"/>
<accession>A0A6A6W645</accession>
<dbReference type="Pfam" id="PF26640">
    <property type="entry name" value="DUF8212"/>
    <property type="match status" value="1"/>
</dbReference>
<organism evidence="3 4">
    <name type="scientific">Pseudovirgaria hyperparasitica</name>
    <dbReference type="NCBI Taxonomy" id="470096"/>
    <lineage>
        <taxon>Eukaryota</taxon>
        <taxon>Fungi</taxon>
        <taxon>Dikarya</taxon>
        <taxon>Ascomycota</taxon>
        <taxon>Pezizomycotina</taxon>
        <taxon>Dothideomycetes</taxon>
        <taxon>Dothideomycetes incertae sedis</taxon>
        <taxon>Acrospermales</taxon>
        <taxon>Acrospermaceae</taxon>
        <taxon>Pseudovirgaria</taxon>
    </lineage>
</organism>
<proteinExistence type="predicted"/>
<evidence type="ECO:0000313" key="3">
    <source>
        <dbReference type="EMBL" id="KAF2758398.1"/>
    </source>
</evidence>
<dbReference type="InterPro" id="IPR010730">
    <property type="entry name" value="HET"/>
</dbReference>
<dbReference type="OrthoDB" id="20872at2759"/>
<dbReference type="EMBL" id="ML996571">
    <property type="protein sequence ID" value="KAF2758398.1"/>
    <property type="molecule type" value="Genomic_DNA"/>
</dbReference>
<feature type="domain" description="DUF8212" evidence="2">
    <location>
        <begin position="223"/>
        <end position="245"/>
    </location>
</feature>
<dbReference type="AlphaFoldDB" id="A0A6A6W645"/>
<dbReference type="InterPro" id="IPR058525">
    <property type="entry name" value="DUF8212"/>
</dbReference>